<comment type="catalytic activity">
    <reaction evidence="1">
        <text>a 1,2-diacyl-sn-glycero-3-phosphocholine + H2O = a 1,2-diacyl-sn-glycero-3-phosphate + choline + H(+)</text>
        <dbReference type="Rhea" id="RHEA:14445"/>
        <dbReference type="ChEBI" id="CHEBI:15354"/>
        <dbReference type="ChEBI" id="CHEBI:15377"/>
        <dbReference type="ChEBI" id="CHEBI:15378"/>
        <dbReference type="ChEBI" id="CHEBI:57643"/>
        <dbReference type="ChEBI" id="CHEBI:58608"/>
        <dbReference type="EC" id="3.1.4.4"/>
    </reaction>
</comment>
<dbReference type="InterPro" id="IPR001736">
    <property type="entry name" value="PLipase_D/transphosphatidylase"/>
</dbReference>
<evidence type="ECO:0000313" key="9">
    <source>
        <dbReference type="Proteomes" id="UP000316416"/>
    </source>
</evidence>
<dbReference type="PANTHER" id="PTHR43856">
    <property type="entry name" value="CARDIOLIPIN HYDROLASE"/>
    <property type="match status" value="1"/>
</dbReference>
<keyword evidence="5" id="KW-0442">Lipid degradation</keyword>
<accession>A0ABX6V913</accession>
<evidence type="ECO:0000256" key="4">
    <source>
        <dbReference type="ARBA" id="ARBA00022801"/>
    </source>
</evidence>
<feature type="domain" description="PLD phosphodiesterase" evidence="7">
    <location>
        <begin position="184"/>
        <end position="211"/>
    </location>
</feature>
<evidence type="ECO:0000259" key="7">
    <source>
        <dbReference type="PROSITE" id="PS50035"/>
    </source>
</evidence>
<dbReference type="PROSITE" id="PS50035">
    <property type="entry name" value="PLD"/>
    <property type="match status" value="1"/>
</dbReference>
<comment type="similarity">
    <text evidence="2">Belongs to the phospholipase D family.</text>
</comment>
<dbReference type="Pfam" id="PF13091">
    <property type="entry name" value="PLDc_2"/>
    <property type="match status" value="1"/>
</dbReference>
<keyword evidence="9" id="KW-1185">Reference proteome</keyword>
<dbReference type="RefSeq" id="WP_142870999.1">
    <property type="nucleotide sequence ID" value="NZ_CP045503.2"/>
</dbReference>
<dbReference type="CDD" id="cd09174">
    <property type="entry name" value="PLDc_Nuc_like_unchar2"/>
    <property type="match status" value="1"/>
</dbReference>
<dbReference type="InterPro" id="IPR025202">
    <property type="entry name" value="PLD-like_dom"/>
</dbReference>
<evidence type="ECO:0000313" key="8">
    <source>
        <dbReference type="EMBL" id="QPG58328.1"/>
    </source>
</evidence>
<dbReference type="PANTHER" id="PTHR43856:SF1">
    <property type="entry name" value="MITOCHONDRIAL CARDIOLIPIN HYDROLASE"/>
    <property type="match status" value="1"/>
</dbReference>
<evidence type="ECO:0000256" key="6">
    <source>
        <dbReference type="ARBA" id="ARBA00023098"/>
    </source>
</evidence>
<dbReference type="Proteomes" id="UP000316416">
    <property type="component" value="Chromosome"/>
</dbReference>
<dbReference type="EMBL" id="CP045503">
    <property type="protein sequence ID" value="QPG58328.1"/>
    <property type="molecule type" value="Genomic_DNA"/>
</dbReference>
<evidence type="ECO:0000256" key="5">
    <source>
        <dbReference type="ARBA" id="ARBA00022963"/>
    </source>
</evidence>
<dbReference type="SUPFAM" id="SSF56024">
    <property type="entry name" value="Phospholipase D/nuclease"/>
    <property type="match status" value="1"/>
</dbReference>
<keyword evidence="4" id="KW-0378">Hydrolase</keyword>
<organism evidence="8 9">
    <name type="scientific">Shewanella eurypsychrophilus</name>
    <dbReference type="NCBI Taxonomy" id="2593656"/>
    <lineage>
        <taxon>Bacteria</taxon>
        <taxon>Pseudomonadati</taxon>
        <taxon>Pseudomonadota</taxon>
        <taxon>Gammaproteobacteria</taxon>
        <taxon>Alteromonadales</taxon>
        <taxon>Shewanellaceae</taxon>
        <taxon>Shewanella</taxon>
    </lineage>
</organism>
<keyword evidence="6" id="KW-0443">Lipid metabolism</keyword>
<name>A0ABX6V913_9GAMM</name>
<protein>
    <recommendedName>
        <fullName evidence="3">phospholipase D</fullName>
        <ecNumber evidence="3">3.1.4.4</ecNumber>
    </recommendedName>
</protein>
<evidence type="ECO:0000256" key="2">
    <source>
        <dbReference type="ARBA" id="ARBA00008664"/>
    </source>
</evidence>
<evidence type="ECO:0000256" key="3">
    <source>
        <dbReference type="ARBA" id="ARBA00012027"/>
    </source>
</evidence>
<sequence length="247" mass="28453">MKIDQHIFNLANDVLNFPFDSCSEDDLLDAQEAHVRDFVQVVNRFLSSVKRILNDPLVLDANNINTNVCHMWAAKELRTSVNALIDHLYELAGNPESGFYRSEESISEQYFQAQKDKILKQISSARFSIWIAVAWFTDRDLANTLMIKVRQGLNVRVVMSQDATNDDISKYLAPHVELIGVDPQNKLMHHKFCIIDSRVVLHGSYNWTYSAAKRNNETLTVSYSTKLADDYSQEFIKLVQQNKFVYQ</sequence>
<proteinExistence type="inferred from homology"/>
<evidence type="ECO:0000256" key="1">
    <source>
        <dbReference type="ARBA" id="ARBA00000798"/>
    </source>
</evidence>
<dbReference type="EC" id="3.1.4.4" evidence="3"/>
<dbReference type="Gene3D" id="3.30.870.10">
    <property type="entry name" value="Endonuclease Chain A"/>
    <property type="match status" value="1"/>
</dbReference>
<reference evidence="8" key="1">
    <citation type="submission" date="2021-07" db="EMBL/GenBank/DDBJ databases">
        <title>Shewanella sp. YLB-07 whole genome sequence.</title>
        <authorList>
            <person name="Yu L."/>
        </authorList>
    </citation>
    <scope>NUCLEOTIDE SEQUENCE</scope>
    <source>
        <strain evidence="8">YLB-08</strain>
    </source>
</reference>
<dbReference type="InterPro" id="IPR051406">
    <property type="entry name" value="PLD_domain"/>
</dbReference>
<gene>
    <name evidence="8" type="ORF">FM038_013390</name>
</gene>